<proteinExistence type="predicted"/>
<dbReference type="RefSeq" id="WP_319225826.1">
    <property type="nucleotide sequence ID" value="NZ_JARUMK010000001.1"/>
</dbReference>
<gene>
    <name evidence="2" type="ORF">QBA37_00245</name>
</gene>
<feature type="compositionally biased region" description="Low complexity" evidence="1">
    <location>
        <begin position="24"/>
        <end position="35"/>
    </location>
</feature>
<feature type="region of interest" description="Disordered" evidence="1">
    <location>
        <begin position="20"/>
        <end position="45"/>
    </location>
</feature>
<reference evidence="2 3" key="1">
    <citation type="submission" date="2023-04" db="EMBL/GenBank/DDBJ databases">
        <title>Genomic diversity of scab-causing Streptomyces spp. in the province of Quebec, Canada.</title>
        <authorList>
            <person name="Biessy A."/>
            <person name="Cadieux M."/>
            <person name="Ciotola M."/>
            <person name="Filion M."/>
        </authorList>
    </citation>
    <scope>NUCLEOTIDE SEQUENCE [LARGE SCALE GENOMIC DNA]</scope>
    <source>
        <strain evidence="2 3">B21-103</strain>
    </source>
</reference>
<comment type="caution">
    <text evidence="2">The sequence shown here is derived from an EMBL/GenBank/DDBJ whole genome shotgun (WGS) entry which is preliminary data.</text>
</comment>
<dbReference type="Proteomes" id="UP001382181">
    <property type="component" value="Unassembled WGS sequence"/>
</dbReference>
<evidence type="ECO:0000256" key="1">
    <source>
        <dbReference type="SAM" id="MobiDB-lite"/>
    </source>
</evidence>
<evidence type="ECO:0000313" key="2">
    <source>
        <dbReference type="EMBL" id="MEH0557716.1"/>
    </source>
</evidence>
<dbReference type="EMBL" id="JARUMK010000001">
    <property type="protein sequence ID" value="MEH0557716.1"/>
    <property type="molecule type" value="Genomic_DNA"/>
</dbReference>
<accession>A0ABU7ZUI8</accession>
<name>A0ABU7ZUI8_9ACTN</name>
<keyword evidence="3" id="KW-1185">Reference proteome</keyword>
<organism evidence="2 3">
    <name type="scientific">Streptomyces silvae</name>
    <dbReference type="NCBI Taxonomy" id="2803812"/>
    <lineage>
        <taxon>Bacteria</taxon>
        <taxon>Bacillati</taxon>
        <taxon>Actinomycetota</taxon>
        <taxon>Actinomycetes</taxon>
        <taxon>Kitasatosporales</taxon>
        <taxon>Streptomycetaceae</taxon>
        <taxon>Streptomyces</taxon>
    </lineage>
</organism>
<protein>
    <submittedName>
        <fullName evidence="2">Uncharacterized protein</fullName>
    </submittedName>
</protein>
<sequence>MKLLVVVLVLRGFKMRKLWSRPHSSGQARRSASGGYLSPVLMDLK</sequence>
<evidence type="ECO:0000313" key="3">
    <source>
        <dbReference type="Proteomes" id="UP001382181"/>
    </source>
</evidence>